<evidence type="ECO:0000313" key="5">
    <source>
        <dbReference type="EMBL" id="SIS15390.1"/>
    </source>
</evidence>
<dbReference type="AlphaFoldDB" id="A0A1N7GS70"/>
<dbReference type="Gene3D" id="1.10.3630.10">
    <property type="entry name" value="yeast vps74-n-term truncation variant domain like"/>
    <property type="match status" value="1"/>
</dbReference>
<dbReference type="OrthoDB" id="4962633at2"/>
<keyword evidence="4" id="KW-0472">Membrane</keyword>
<protein>
    <submittedName>
        <fullName evidence="5">Golgi phosphoprotein 3 (GPP34)</fullName>
    </submittedName>
</protein>
<keyword evidence="2" id="KW-0333">Golgi apparatus</keyword>
<evidence type="ECO:0000313" key="6">
    <source>
        <dbReference type="Proteomes" id="UP000186218"/>
    </source>
</evidence>
<dbReference type="GO" id="GO:0005737">
    <property type="term" value="C:cytoplasm"/>
    <property type="evidence" value="ECO:0007669"/>
    <property type="project" value="UniProtKB-ARBA"/>
</dbReference>
<gene>
    <name evidence="5" type="ORF">SAMN05445060_3056</name>
</gene>
<dbReference type="Pfam" id="PF05719">
    <property type="entry name" value="GPP34"/>
    <property type="match status" value="1"/>
</dbReference>
<keyword evidence="6" id="KW-1185">Reference proteome</keyword>
<evidence type="ECO:0000256" key="4">
    <source>
        <dbReference type="ARBA" id="ARBA00023136"/>
    </source>
</evidence>
<comment type="subcellular location">
    <subcellularLocation>
        <location evidence="1">Golgi apparatus membrane</location>
        <topology evidence="1">Peripheral membrane protein</topology>
        <orientation evidence="1">Cytoplasmic side</orientation>
    </subcellularLocation>
</comment>
<dbReference type="EMBL" id="FTNT01000009">
    <property type="protein sequence ID" value="SIS15390.1"/>
    <property type="molecule type" value="Genomic_DNA"/>
</dbReference>
<proteinExistence type="predicted"/>
<evidence type="ECO:0000256" key="2">
    <source>
        <dbReference type="ARBA" id="ARBA00023034"/>
    </source>
</evidence>
<accession>A0A1N7GS70</accession>
<organism evidence="5 6">
    <name type="scientific">Williamsia sterculiae</name>
    <dbReference type="NCBI Taxonomy" id="1344003"/>
    <lineage>
        <taxon>Bacteria</taxon>
        <taxon>Bacillati</taxon>
        <taxon>Actinomycetota</taxon>
        <taxon>Actinomycetes</taxon>
        <taxon>Mycobacteriales</taxon>
        <taxon>Nocardiaceae</taxon>
        <taxon>Williamsia</taxon>
    </lineage>
</organism>
<dbReference type="Proteomes" id="UP000186218">
    <property type="component" value="Unassembled WGS sequence"/>
</dbReference>
<dbReference type="STRING" id="1344003.SAMN05445060_3056"/>
<reference evidence="5 6" key="1">
    <citation type="submission" date="2017-01" db="EMBL/GenBank/DDBJ databases">
        <authorList>
            <person name="Mah S.A."/>
            <person name="Swanson W.J."/>
            <person name="Moy G.W."/>
            <person name="Vacquier V.D."/>
        </authorList>
    </citation>
    <scope>NUCLEOTIDE SEQUENCE [LARGE SCALE GENOMIC DNA]</scope>
    <source>
        <strain evidence="5 6">CPCC 203464</strain>
    </source>
</reference>
<dbReference type="GO" id="GO:0012505">
    <property type="term" value="C:endomembrane system"/>
    <property type="evidence" value="ECO:0007669"/>
    <property type="project" value="UniProtKB-ARBA"/>
</dbReference>
<evidence type="ECO:0000256" key="3">
    <source>
        <dbReference type="ARBA" id="ARBA00023121"/>
    </source>
</evidence>
<dbReference type="RefSeq" id="WP_076481023.1">
    <property type="nucleotide sequence ID" value="NZ_FTNT01000009.1"/>
</dbReference>
<dbReference type="GO" id="GO:0070273">
    <property type="term" value="F:phosphatidylinositol-4-phosphate binding"/>
    <property type="evidence" value="ECO:0007669"/>
    <property type="project" value="InterPro"/>
</dbReference>
<keyword evidence="3" id="KW-0446">Lipid-binding</keyword>
<evidence type="ECO:0000256" key="1">
    <source>
        <dbReference type="ARBA" id="ARBA00004255"/>
    </source>
</evidence>
<dbReference type="InterPro" id="IPR038261">
    <property type="entry name" value="GPP34-like_sf"/>
</dbReference>
<sequence length="224" mass="23664">MTNSAQTVLSLPQAFTVVAHRPDGRRLSQSAAFDYGLVGAALTELATAGRIDVVDGKIVVRDSRPVDDHAASITLRTLAESRSTRSAKRWVRKLKSRSVNQACLDQLLERQAYTAESGRVLGLFPTTRYVLRAPDDRDALIVRMRTVAESGVPEKDTYATALLAVADASGLARKLLPGVHRKAIKAVIAGDWAAPAVRSAIAAANAAVNAAVFAAVSSSNSGSS</sequence>
<name>A0A1N7GS70_9NOCA</name>
<dbReference type="InterPro" id="IPR008628">
    <property type="entry name" value="GPP34-like"/>
</dbReference>